<sequence length="166" mass="19945">MTPANPCPICGQPIPERAKGNRHGHPPKTCSESCRKERTRRIEKERYQRVKDSAAWKTTRKNYLAKLRAKLSSDPDFARVFRAEAAARLRDWNARLRREDPARHEQIKAEKRAERMVWRQKLIEDPVAWEAHREKCRAWYQSLSEEERDRIFYEPRRHRARKLKSD</sequence>
<evidence type="ECO:0000313" key="2">
    <source>
        <dbReference type="EMBL" id="GGM25844.1"/>
    </source>
</evidence>
<accession>A0ABQ2H1A9</accession>
<dbReference type="Proteomes" id="UP000616499">
    <property type="component" value="Unassembled WGS sequence"/>
</dbReference>
<reference evidence="3" key="1">
    <citation type="journal article" date="2019" name="Int. J. Syst. Evol. Microbiol.">
        <title>The Global Catalogue of Microorganisms (GCM) 10K type strain sequencing project: providing services to taxonomists for standard genome sequencing and annotation.</title>
        <authorList>
            <consortium name="The Broad Institute Genomics Platform"/>
            <consortium name="The Broad Institute Genome Sequencing Center for Infectious Disease"/>
            <person name="Wu L."/>
            <person name="Ma J."/>
        </authorList>
    </citation>
    <scope>NUCLEOTIDE SEQUENCE [LARGE SCALE GENOMIC DNA]</scope>
    <source>
        <strain evidence="3">JCM 13501</strain>
    </source>
</reference>
<gene>
    <name evidence="2" type="ORF">GCM10009425_40710</name>
</gene>
<evidence type="ECO:0000313" key="3">
    <source>
        <dbReference type="Proteomes" id="UP000616499"/>
    </source>
</evidence>
<organism evidence="2 3">
    <name type="scientific">Pseudomonas asuensis</name>
    <dbReference type="NCBI Taxonomy" id="1825787"/>
    <lineage>
        <taxon>Bacteria</taxon>
        <taxon>Pseudomonadati</taxon>
        <taxon>Pseudomonadota</taxon>
        <taxon>Gammaproteobacteria</taxon>
        <taxon>Pseudomonadales</taxon>
        <taxon>Pseudomonadaceae</taxon>
        <taxon>Pseudomonas</taxon>
    </lineage>
</organism>
<keyword evidence="3" id="KW-1185">Reference proteome</keyword>
<dbReference type="RefSeq" id="WP_188867963.1">
    <property type="nucleotide sequence ID" value="NZ_BMNW01000011.1"/>
</dbReference>
<evidence type="ECO:0000256" key="1">
    <source>
        <dbReference type="SAM" id="MobiDB-lite"/>
    </source>
</evidence>
<feature type="region of interest" description="Disordered" evidence="1">
    <location>
        <begin position="13"/>
        <end position="37"/>
    </location>
</feature>
<dbReference type="EMBL" id="BMNW01000011">
    <property type="protein sequence ID" value="GGM25844.1"/>
    <property type="molecule type" value="Genomic_DNA"/>
</dbReference>
<comment type="caution">
    <text evidence="2">The sequence shown here is derived from an EMBL/GenBank/DDBJ whole genome shotgun (WGS) entry which is preliminary data.</text>
</comment>
<proteinExistence type="predicted"/>
<protein>
    <submittedName>
        <fullName evidence="2">Uncharacterized protein</fullName>
    </submittedName>
</protein>
<name>A0ABQ2H1A9_9PSED</name>